<comment type="caution">
    <text evidence="2">The sequence shown here is derived from an EMBL/GenBank/DDBJ whole genome shotgun (WGS) entry which is preliminary data.</text>
</comment>
<name>A0ABR7NM85_9FIRM</name>
<protein>
    <submittedName>
        <fullName evidence="2">Uncharacterized protein</fullName>
    </submittedName>
</protein>
<reference evidence="2 3" key="1">
    <citation type="submission" date="2020-08" db="EMBL/GenBank/DDBJ databases">
        <title>Genome public.</title>
        <authorList>
            <person name="Liu C."/>
            <person name="Sun Q."/>
        </authorList>
    </citation>
    <scope>NUCLEOTIDE SEQUENCE [LARGE SCALE GENOMIC DNA]</scope>
    <source>
        <strain evidence="2 3">BX1</strain>
    </source>
</reference>
<organism evidence="2 3">
    <name type="scientific">Yanshouia hominis</name>
    <dbReference type="NCBI Taxonomy" id="2763673"/>
    <lineage>
        <taxon>Bacteria</taxon>
        <taxon>Bacillati</taxon>
        <taxon>Bacillota</taxon>
        <taxon>Clostridia</taxon>
        <taxon>Eubacteriales</taxon>
        <taxon>Oscillospiraceae</taxon>
        <taxon>Yanshouia</taxon>
    </lineage>
</organism>
<dbReference type="Proteomes" id="UP000658131">
    <property type="component" value="Unassembled WGS sequence"/>
</dbReference>
<dbReference type="EMBL" id="JACRTB010000027">
    <property type="protein sequence ID" value="MBC8577315.1"/>
    <property type="molecule type" value="Genomic_DNA"/>
</dbReference>
<proteinExistence type="predicted"/>
<evidence type="ECO:0000313" key="3">
    <source>
        <dbReference type="Proteomes" id="UP000658131"/>
    </source>
</evidence>
<evidence type="ECO:0000313" key="2">
    <source>
        <dbReference type="EMBL" id="MBC8577315.1"/>
    </source>
</evidence>
<sequence>MIGRFTNYRIGITGSLVQELPPQRYAGSGPEPPSYEEEPQPQAWEEETE</sequence>
<accession>A0ABR7NM85</accession>
<feature type="region of interest" description="Disordered" evidence="1">
    <location>
        <begin position="11"/>
        <end position="49"/>
    </location>
</feature>
<feature type="compositionally biased region" description="Acidic residues" evidence="1">
    <location>
        <begin position="34"/>
        <end position="49"/>
    </location>
</feature>
<evidence type="ECO:0000256" key="1">
    <source>
        <dbReference type="SAM" id="MobiDB-lite"/>
    </source>
</evidence>
<dbReference type="RefSeq" id="WP_262400752.1">
    <property type="nucleotide sequence ID" value="NZ_JACRTB010000027.1"/>
</dbReference>
<keyword evidence="3" id="KW-1185">Reference proteome</keyword>
<gene>
    <name evidence="2" type="ORF">H8717_12970</name>
</gene>